<evidence type="ECO:0000313" key="3">
    <source>
        <dbReference type="Proteomes" id="UP001497482"/>
    </source>
</evidence>
<feature type="region of interest" description="Disordered" evidence="1">
    <location>
        <begin position="1"/>
        <end position="197"/>
    </location>
</feature>
<accession>A0AAV2KWZ3</accession>
<protein>
    <submittedName>
        <fullName evidence="2">Uncharacterized protein</fullName>
    </submittedName>
</protein>
<gene>
    <name evidence="2" type="ORF">KC01_LOCUS23153</name>
</gene>
<feature type="compositionally biased region" description="Gly residues" evidence="1">
    <location>
        <begin position="16"/>
        <end position="47"/>
    </location>
</feature>
<dbReference type="EMBL" id="OZ035842">
    <property type="protein sequence ID" value="CAL1594164.1"/>
    <property type="molecule type" value="Genomic_DNA"/>
</dbReference>
<feature type="compositionally biased region" description="Gly residues" evidence="1">
    <location>
        <begin position="67"/>
        <end position="78"/>
    </location>
</feature>
<feature type="compositionally biased region" description="Gly residues" evidence="1">
    <location>
        <begin position="163"/>
        <end position="175"/>
    </location>
</feature>
<sequence>MRPEVRGRQAGPPQTQGGGGTEPGGGGGVPTRTRGGGGGGVGWGGGQEWVRATRNRGANAVDRKSRGGGGGGGGGGVGRLRKPREPKETETGGRVGARRGGGGEGGTGGQVCACVLTGGGHGHTRDDVNIRVKGEKPTGGAQRDPSTKGGAAEGETCREARSPGGGGGGGGGGGTARQKGGTNAGGRKGRADKWPSQ</sequence>
<feature type="compositionally biased region" description="Gly residues" evidence="1">
    <location>
        <begin position="93"/>
        <end position="109"/>
    </location>
</feature>
<dbReference type="AlphaFoldDB" id="A0AAV2KWZ3"/>
<organism evidence="2 3">
    <name type="scientific">Knipowitschia caucasica</name>
    <name type="common">Caucasian dwarf goby</name>
    <name type="synonym">Pomatoschistus caucasicus</name>
    <dbReference type="NCBI Taxonomy" id="637954"/>
    <lineage>
        <taxon>Eukaryota</taxon>
        <taxon>Metazoa</taxon>
        <taxon>Chordata</taxon>
        <taxon>Craniata</taxon>
        <taxon>Vertebrata</taxon>
        <taxon>Euteleostomi</taxon>
        <taxon>Actinopterygii</taxon>
        <taxon>Neopterygii</taxon>
        <taxon>Teleostei</taxon>
        <taxon>Neoteleostei</taxon>
        <taxon>Acanthomorphata</taxon>
        <taxon>Gobiaria</taxon>
        <taxon>Gobiiformes</taxon>
        <taxon>Gobioidei</taxon>
        <taxon>Gobiidae</taxon>
        <taxon>Gobiinae</taxon>
        <taxon>Knipowitschia</taxon>
    </lineage>
</organism>
<reference evidence="2 3" key="1">
    <citation type="submission" date="2024-04" db="EMBL/GenBank/DDBJ databases">
        <authorList>
            <person name="Waldvogel A.-M."/>
            <person name="Schoenle A."/>
        </authorList>
    </citation>
    <scope>NUCLEOTIDE SEQUENCE [LARGE SCALE GENOMIC DNA]</scope>
</reference>
<evidence type="ECO:0000313" key="2">
    <source>
        <dbReference type="EMBL" id="CAL1594164.1"/>
    </source>
</evidence>
<feature type="compositionally biased region" description="Basic and acidic residues" evidence="1">
    <location>
        <begin position="123"/>
        <end position="136"/>
    </location>
</feature>
<evidence type="ECO:0000256" key="1">
    <source>
        <dbReference type="SAM" id="MobiDB-lite"/>
    </source>
</evidence>
<proteinExistence type="predicted"/>
<dbReference type="Proteomes" id="UP001497482">
    <property type="component" value="Chromosome 20"/>
</dbReference>
<name>A0AAV2KWZ3_KNICA</name>
<keyword evidence="3" id="KW-1185">Reference proteome</keyword>